<evidence type="ECO:0000256" key="2">
    <source>
        <dbReference type="ARBA" id="ARBA00022801"/>
    </source>
</evidence>
<comment type="domain">
    <text evidence="7">The Q motif is unique to and characteristic of the DEAD box family of RNA helicases and controls ATP binding and hydrolysis.</text>
</comment>
<dbReference type="Pfam" id="PF13959">
    <property type="entry name" value="CTE_SPB4"/>
    <property type="match status" value="1"/>
</dbReference>
<evidence type="ECO:0000313" key="11">
    <source>
        <dbReference type="EMBL" id="KPA86488.1"/>
    </source>
</evidence>
<dbReference type="VEuPathDB" id="TriTrypDB:LpyrH10_01_6380"/>
<evidence type="ECO:0000256" key="1">
    <source>
        <dbReference type="ARBA" id="ARBA00022741"/>
    </source>
</evidence>
<keyword evidence="1 6" id="KW-0547">Nucleotide-binding</keyword>
<dbReference type="OMA" id="AYKEHEC"/>
<dbReference type="InterPro" id="IPR014001">
    <property type="entry name" value="Helicase_ATP-bd"/>
</dbReference>
<name>A0A0N0E0J0_LEPPY</name>
<comment type="catalytic activity">
    <reaction evidence="7">
        <text>ATP + H2O = ADP + phosphate + H(+)</text>
        <dbReference type="Rhea" id="RHEA:13065"/>
        <dbReference type="ChEBI" id="CHEBI:15377"/>
        <dbReference type="ChEBI" id="CHEBI:15378"/>
        <dbReference type="ChEBI" id="CHEBI:30616"/>
        <dbReference type="ChEBI" id="CHEBI:43474"/>
        <dbReference type="ChEBI" id="CHEBI:456216"/>
        <dbReference type="EC" id="3.6.4.13"/>
    </reaction>
</comment>
<dbReference type="InterPro" id="IPR001650">
    <property type="entry name" value="Helicase_C-like"/>
</dbReference>
<evidence type="ECO:0000256" key="4">
    <source>
        <dbReference type="ARBA" id="ARBA00022840"/>
    </source>
</evidence>
<dbReference type="InterPro" id="IPR000629">
    <property type="entry name" value="RNA-helicase_DEAD-box_CS"/>
</dbReference>
<protein>
    <recommendedName>
        <fullName evidence="7">ATP-dependent RNA helicase</fullName>
        <ecNumber evidence="7">3.6.4.13</ecNumber>
    </recommendedName>
</protein>
<organism evidence="11 12">
    <name type="scientific">Leptomonas pyrrhocoris</name>
    <name type="common">Firebug parasite</name>
    <dbReference type="NCBI Taxonomy" id="157538"/>
    <lineage>
        <taxon>Eukaryota</taxon>
        <taxon>Discoba</taxon>
        <taxon>Euglenozoa</taxon>
        <taxon>Kinetoplastea</taxon>
        <taxon>Metakinetoplastina</taxon>
        <taxon>Trypanosomatida</taxon>
        <taxon>Trypanosomatidae</taxon>
        <taxon>Leishmaniinae</taxon>
        <taxon>Leptomonas</taxon>
    </lineage>
</organism>
<dbReference type="GO" id="GO:0003723">
    <property type="term" value="F:RNA binding"/>
    <property type="evidence" value="ECO:0007669"/>
    <property type="project" value="UniProtKB-UniRule"/>
</dbReference>
<dbReference type="SMART" id="SM00490">
    <property type="entry name" value="HELICc"/>
    <property type="match status" value="1"/>
</dbReference>
<dbReference type="InterPro" id="IPR027417">
    <property type="entry name" value="P-loop_NTPase"/>
</dbReference>
<dbReference type="InterPro" id="IPR025313">
    <property type="entry name" value="SPB4-like_CTE"/>
</dbReference>
<dbReference type="Proteomes" id="UP000037923">
    <property type="component" value="Unassembled WGS sequence"/>
</dbReference>
<dbReference type="GO" id="GO:0016887">
    <property type="term" value="F:ATP hydrolysis activity"/>
    <property type="evidence" value="ECO:0007669"/>
    <property type="project" value="RHEA"/>
</dbReference>
<keyword evidence="12" id="KW-1185">Reference proteome</keyword>
<reference evidence="11 12" key="1">
    <citation type="submission" date="2015-07" db="EMBL/GenBank/DDBJ databases">
        <title>High-quality genome of monoxenous trypanosomatid Leptomonas pyrrhocoris.</title>
        <authorList>
            <person name="Flegontov P."/>
            <person name="Butenko A."/>
            <person name="Firsov S."/>
            <person name="Vlcek C."/>
            <person name="Logacheva M.D."/>
            <person name="Field M."/>
            <person name="Filatov D."/>
            <person name="Flegontova O."/>
            <person name="Gerasimov E."/>
            <person name="Jackson A.P."/>
            <person name="Kelly S."/>
            <person name="Opperdoes F."/>
            <person name="O'Reilly A."/>
            <person name="Votypka J."/>
            <person name="Yurchenko V."/>
            <person name="Lukes J."/>
        </authorList>
    </citation>
    <scope>NUCLEOTIDE SEQUENCE [LARGE SCALE GENOMIC DNA]</scope>
    <source>
        <strain evidence="11">H10</strain>
    </source>
</reference>
<comment type="caution">
    <text evidence="11">The sequence shown here is derived from an EMBL/GenBank/DDBJ whole genome shotgun (WGS) entry which is preliminary data.</text>
</comment>
<dbReference type="SMART" id="SM01178">
    <property type="entry name" value="DUF4217"/>
    <property type="match status" value="1"/>
</dbReference>
<dbReference type="CDD" id="cd18787">
    <property type="entry name" value="SF2_C_DEAD"/>
    <property type="match status" value="1"/>
</dbReference>
<keyword evidence="5 7" id="KW-0694">RNA-binding</keyword>
<evidence type="ECO:0000259" key="9">
    <source>
        <dbReference type="PROSITE" id="PS51192"/>
    </source>
</evidence>
<feature type="domain" description="Helicase ATP-binding" evidence="9">
    <location>
        <begin position="38"/>
        <end position="236"/>
    </location>
</feature>
<keyword evidence="4 6" id="KW-0067">ATP-binding</keyword>
<dbReference type="Gene3D" id="3.40.50.300">
    <property type="entry name" value="P-loop containing nucleotide triphosphate hydrolases"/>
    <property type="match status" value="2"/>
</dbReference>
<comment type="function">
    <text evidence="7">RNA helicase.</text>
</comment>
<feature type="region of interest" description="Disordered" evidence="8">
    <location>
        <begin position="588"/>
        <end position="621"/>
    </location>
</feature>
<dbReference type="GO" id="GO:0005524">
    <property type="term" value="F:ATP binding"/>
    <property type="evidence" value="ECO:0007669"/>
    <property type="project" value="UniProtKB-UniRule"/>
</dbReference>
<comment type="similarity">
    <text evidence="6">Belongs to the DEAD box helicase family.</text>
</comment>
<dbReference type="EC" id="3.6.4.13" evidence="7"/>
<gene>
    <name evidence="11" type="ORF">ABB37_00638</name>
</gene>
<sequence>MANTWEAMKGAKLSEPTLAFLKDNLKYTSMAPVQARTIPLFLTNYDVVVEAITGSGKTLAYLIPALEVLLRPRCREFAAEYKNAVFAVFVLPSRELAQQVFQITKRMLHFVTKEYKGGSPANGLPAYSYQCYIGGRDIKHDVEEFSKQGGNVLVGTPGRLFELLVSSKYSTLFNFSQFELLILDEADKLLEFGFKTKLDAILKRLPKQRRTGLFSATQTKELTELARAGMRNPVSVTVRINSLNSAASDSAKPQIPEQLSNFYAFTRASEKLDRLLEFLATRKDAKVLIYVMTCASVEWLYEALATVLCRDDADNVFALHGQMKLDKRQRVHRQVTKRTRCVLVCTDVAARGLDIPEVGVVIQYDPPVDPSTFIHRIGRTARMGRSGESVVLLMPQELEYVNFMRLQNVPLQALDEERDSIETAKEVVHHMNARRTLLSSEVPDKRKAIHQAHREKQLSRSERRQQLHEAHQAKLHGKSQRFAKKKEVMGDMCDSPSVLALRRAECDNEKLLNLAARAFVSFLRAYKEHECRYIFQLQLIDLTDLTHGFALFKIPNCGEIKRMQVLRIPLQPEFADFVKRMESALREKRQRAAEEQAAADAAEDDDGEDNPGHKRHRTERNEKLEALKLMKMSKSERSRAWRQAEIDELLKDSYYVKKERRGKVRQSVVDEKMGMEAIENSFLSVRERKEVRLARQKR</sequence>
<dbReference type="EMBL" id="LGTL01000001">
    <property type="protein sequence ID" value="KPA86488.1"/>
    <property type="molecule type" value="Genomic_DNA"/>
</dbReference>
<keyword evidence="2 6" id="KW-0378">Hydrolase</keyword>
<evidence type="ECO:0000256" key="5">
    <source>
        <dbReference type="ARBA" id="ARBA00022884"/>
    </source>
</evidence>
<proteinExistence type="inferred from homology"/>
<evidence type="ECO:0000256" key="7">
    <source>
        <dbReference type="RuleBase" id="RU365068"/>
    </source>
</evidence>
<dbReference type="RefSeq" id="XP_015664927.1">
    <property type="nucleotide sequence ID" value="XM_015796919.1"/>
</dbReference>
<dbReference type="InterPro" id="IPR011545">
    <property type="entry name" value="DEAD/DEAH_box_helicase_dom"/>
</dbReference>
<evidence type="ECO:0000256" key="8">
    <source>
        <dbReference type="SAM" id="MobiDB-lite"/>
    </source>
</evidence>
<evidence type="ECO:0000256" key="3">
    <source>
        <dbReference type="ARBA" id="ARBA00022806"/>
    </source>
</evidence>
<dbReference type="PROSITE" id="PS00039">
    <property type="entry name" value="DEAD_ATP_HELICASE"/>
    <property type="match status" value="1"/>
</dbReference>
<evidence type="ECO:0000313" key="12">
    <source>
        <dbReference type="Proteomes" id="UP000037923"/>
    </source>
</evidence>
<evidence type="ECO:0000256" key="6">
    <source>
        <dbReference type="RuleBase" id="RU000492"/>
    </source>
</evidence>
<accession>A0A0N0E0J0</accession>
<feature type="domain" description="Helicase C-terminal" evidence="10">
    <location>
        <begin position="271"/>
        <end position="429"/>
    </location>
</feature>
<dbReference type="PROSITE" id="PS51192">
    <property type="entry name" value="HELICASE_ATP_BIND_1"/>
    <property type="match status" value="1"/>
</dbReference>
<evidence type="ECO:0000259" key="10">
    <source>
        <dbReference type="PROSITE" id="PS51194"/>
    </source>
</evidence>
<dbReference type="SUPFAM" id="SSF52540">
    <property type="entry name" value="P-loop containing nucleoside triphosphate hydrolases"/>
    <property type="match status" value="1"/>
</dbReference>
<dbReference type="OrthoDB" id="7396459at2759"/>
<dbReference type="Pfam" id="PF00271">
    <property type="entry name" value="Helicase_C"/>
    <property type="match status" value="1"/>
</dbReference>
<keyword evidence="3 6" id="KW-0347">Helicase</keyword>
<dbReference type="AlphaFoldDB" id="A0A0N0E0J0"/>
<dbReference type="GO" id="GO:0003724">
    <property type="term" value="F:RNA helicase activity"/>
    <property type="evidence" value="ECO:0007669"/>
    <property type="project" value="UniProtKB-EC"/>
</dbReference>
<dbReference type="CDD" id="cd17960">
    <property type="entry name" value="DEADc_DDX55"/>
    <property type="match status" value="1"/>
</dbReference>
<dbReference type="GeneID" id="26900935"/>
<dbReference type="PANTHER" id="PTHR24031">
    <property type="entry name" value="RNA HELICASE"/>
    <property type="match status" value="1"/>
</dbReference>
<dbReference type="Pfam" id="PF00270">
    <property type="entry name" value="DEAD"/>
    <property type="match status" value="1"/>
</dbReference>
<dbReference type="SMART" id="SM00487">
    <property type="entry name" value="DEXDc"/>
    <property type="match status" value="1"/>
</dbReference>
<dbReference type="PROSITE" id="PS51194">
    <property type="entry name" value="HELICASE_CTER"/>
    <property type="match status" value="1"/>
</dbReference>